<keyword evidence="2 3" id="KW-0802">TPR repeat</keyword>
<dbReference type="InterPro" id="IPR011990">
    <property type="entry name" value="TPR-like_helical_dom_sf"/>
</dbReference>
<dbReference type="Proteomes" id="UP000321533">
    <property type="component" value="Chromosome"/>
</dbReference>
<dbReference type="PROSITE" id="PS51257">
    <property type="entry name" value="PROKAR_LIPOPROTEIN"/>
    <property type="match status" value="1"/>
</dbReference>
<keyword evidence="1" id="KW-0677">Repeat</keyword>
<dbReference type="SUPFAM" id="SSF48452">
    <property type="entry name" value="TPR-like"/>
    <property type="match status" value="1"/>
</dbReference>
<reference evidence="5 6" key="1">
    <citation type="journal article" date="2016" name="Int. J. Syst. Evol. Microbiol.">
        <title>Panacibacter ginsenosidivorans gen. nov., sp. nov., with ginsenoside converting activity isolated from soil of a ginseng field.</title>
        <authorList>
            <person name="Siddiqi M.Z."/>
            <person name="Muhammad Shafi S."/>
            <person name="Choi K.D."/>
            <person name="Im W.T."/>
        </authorList>
    </citation>
    <scope>NUCLEOTIDE SEQUENCE [LARGE SCALE GENOMIC DNA]</scope>
    <source>
        <strain evidence="5 6">Gsoil1550</strain>
    </source>
</reference>
<evidence type="ECO:0000256" key="1">
    <source>
        <dbReference type="ARBA" id="ARBA00022737"/>
    </source>
</evidence>
<dbReference type="PANTHER" id="PTHR45586">
    <property type="entry name" value="TPR REPEAT-CONTAINING PROTEIN PA4667"/>
    <property type="match status" value="1"/>
</dbReference>
<sequence length="271" mass="30491">MTKATKLIPALIILLASCNSGTGNTDVKDSIVQAAKPYPDYVQDLFDGVKQHPDSVGLRLKLATALDSVGAFKIALQQMDSLIEKDTVNYGLWFTKGRIAEDAGDTLLAMKSYDKALRIYPSADAMLGLANLYAEQKNERALLICTQVKRLGLGREYDAHADFISGVYNARTGNREKAQDFFDDCIANDYTYMEAYIEKGLIYYDNKQYNEALNVFKFASTVNALDSDPYYWQGRCFEMMNIKDSAVLRFKQALSLDKDDKQIQEALKRVE</sequence>
<dbReference type="Gene3D" id="1.25.40.10">
    <property type="entry name" value="Tetratricopeptide repeat domain"/>
    <property type="match status" value="1"/>
</dbReference>
<dbReference type="SMART" id="SM00028">
    <property type="entry name" value="TPR"/>
    <property type="match status" value="3"/>
</dbReference>
<evidence type="ECO:0000256" key="4">
    <source>
        <dbReference type="SAM" id="SignalP"/>
    </source>
</evidence>
<feature type="chain" id="PRO_5023114526" evidence="4">
    <location>
        <begin position="23"/>
        <end position="271"/>
    </location>
</feature>
<accession>A0A5B8V719</accession>
<feature type="repeat" description="TPR" evidence="3">
    <location>
        <begin position="193"/>
        <end position="226"/>
    </location>
</feature>
<dbReference type="RefSeq" id="WP_147189011.1">
    <property type="nucleotide sequence ID" value="NZ_CP042435.1"/>
</dbReference>
<feature type="repeat" description="TPR" evidence="3">
    <location>
        <begin position="90"/>
        <end position="123"/>
    </location>
</feature>
<dbReference type="EMBL" id="CP042435">
    <property type="protein sequence ID" value="QEC67204.1"/>
    <property type="molecule type" value="Genomic_DNA"/>
</dbReference>
<keyword evidence="6" id="KW-1185">Reference proteome</keyword>
<gene>
    <name evidence="5" type="ORF">FRZ67_07810</name>
</gene>
<dbReference type="Pfam" id="PF13181">
    <property type="entry name" value="TPR_8"/>
    <property type="match status" value="1"/>
</dbReference>
<dbReference type="OrthoDB" id="639380at2"/>
<dbReference type="PANTHER" id="PTHR45586:SF1">
    <property type="entry name" value="LIPOPOLYSACCHARIDE ASSEMBLY PROTEIN B"/>
    <property type="match status" value="1"/>
</dbReference>
<dbReference type="Pfam" id="PF13432">
    <property type="entry name" value="TPR_16"/>
    <property type="match status" value="1"/>
</dbReference>
<organism evidence="5 6">
    <name type="scientific">Panacibacter ginsenosidivorans</name>
    <dbReference type="NCBI Taxonomy" id="1813871"/>
    <lineage>
        <taxon>Bacteria</taxon>
        <taxon>Pseudomonadati</taxon>
        <taxon>Bacteroidota</taxon>
        <taxon>Chitinophagia</taxon>
        <taxon>Chitinophagales</taxon>
        <taxon>Chitinophagaceae</taxon>
        <taxon>Panacibacter</taxon>
    </lineage>
</organism>
<dbReference type="AlphaFoldDB" id="A0A5B8V719"/>
<evidence type="ECO:0000313" key="5">
    <source>
        <dbReference type="EMBL" id="QEC67204.1"/>
    </source>
</evidence>
<dbReference type="PROSITE" id="PS50005">
    <property type="entry name" value="TPR"/>
    <property type="match status" value="2"/>
</dbReference>
<dbReference type="InterPro" id="IPR019734">
    <property type="entry name" value="TPR_rpt"/>
</dbReference>
<keyword evidence="4" id="KW-0732">Signal</keyword>
<dbReference type="InterPro" id="IPR051012">
    <property type="entry name" value="CellSynth/LPSAsmb/PSIAsmb"/>
</dbReference>
<evidence type="ECO:0000256" key="2">
    <source>
        <dbReference type="ARBA" id="ARBA00022803"/>
    </source>
</evidence>
<protein>
    <submittedName>
        <fullName evidence="5">Tetratricopeptide repeat protein</fullName>
    </submittedName>
</protein>
<proteinExistence type="predicted"/>
<name>A0A5B8V719_9BACT</name>
<dbReference type="KEGG" id="pgin:FRZ67_07810"/>
<evidence type="ECO:0000256" key="3">
    <source>
        <dbReference type="PROSITE-ProRule" id="PRU00339"/>
    </source>
</evidence>
<feature type="signal peptide" evidence="4">
    <location>
        <begin position="1"/>
        <end position="22"/>
    </location>
</feature>
<evidence type="ECO:0000313" key="6">
    <source>
        <dbReference type="Proteomes" id="UP000321533"/>
    </source>
</evidence>